<evidence type="ECO:0000256" key="7">
    <source>
        <dbReference type="PIRSR" id="PIRSR602481-1"/>
    </source>
</evidence>
<proteinExistence type="inferred from homology"/>
<keyword evidence="8" id="KW-0408">Iron</keyword>
<dbReference type="GO" id="GO:0045892">
    <property type="term" value="P:negative regulation of DNA-templated transcription"/>
    <property type="evidence" value="ECO:0007669"/>
    <property type="project" value="TreeGrafter"/>
</dbReference>
<keyword evidence="10" id="KW-1185">Reference proteome</keyword>
<comment type="cofactor">
    <cofactor evidence="8">
        <name>Mn(2+)</name>
        <dbReference type="ChEBI" id="CHEBI:29035"/>
    </cofactor>
    <cofactor evidence="8">
        <name>Fe(2+)</name>
        <dbReference type="ChEBI" id="CHEBI:29033"/>
    </cofactor>
    <text evidence="8">Binds 1 Mn(2+) or Fe(2+) ion per subunit.</text>
</comment>
<dbReference type="PANTHER" id="PTHR33202:SF19">
    <property type="entry name" value="FERRIC UPTAKE REGULATION PROTEIN"/>
    <property type="match status" value="1"/>
</dbReference>
<accession>A0AA43XL96</accession>
<keyword evidence="5" id="KW-0238">DNA-binding</keyword>
<evidence type="ECO:0000313" key="10">
    <source>
        <dbReference type="Proteomes" id="UP000449710"/>
    </source>
</evidence>
<name>A0AA43XL96_9CLOT</name>
<dbReference type="EMBL" id="SUMG01000014">
    <property type="protein sequence ID" value="NBG88923.1"/>
    <property type="molecule type" value="Genomic_DNA"/>
</dbReference>
<comment type="similarity">
    <text evidence="1">Belongs to the Fur family.</text>
</comment>
<keyword evidence="3 7" id="KW-0862">Zinc</keyword>
<dbReference type="InterPro" id="IPR036388">
    <property type="entry name" value="WH-like_DNA-bd_sf"/>
</dbReference>
<keyword evidence="6" id="KW-0804">Transcription</keyword>
<feature type="binding site" evidence="7">
    <location>
        <position position="150"/>
    </location>
    <ligand>
        <name>Zn(2+)</name>
        <dbReference type="ChEBI" id="CHEBI:29105"/>
    </ligand>
</feature>
<feature type="binding site" evidence="8">
    <location>
        <position position="142"/>
    </location>
    <ligand>
        <name>Fe cation</name>
        <dbReference type="ChEBI" id="CHEBI:24875"/>
    </ligand>
</feature>
<dbReference type="GO" id="GO:0000976">
    <property type="term" value="F:transcription cis-regulatory region binding"/>
    <property type="evidence" value="ECO:0007669"/>
    <property type="project" value="TreeGrafter"/>
</dbReference>
<dbReference type="Pfam" id="PF01475">
    <property type="entry name" value="FUR"/>
    <property type="match status" value="1"/>
</dbReference>
<gene>
    <name evidence="9" type="ORF">ISALK_10470</name>
</gene>
<feature type="binding site" evidence="7">
    <location>
        <position position="110"/>
    </location>
    <ligand>
        <name>Zn(2+)</name>
        <dbReference type="ChEBI" id="CHEBI:29105"/>
    </ligand>
</feature>
<evidence type="ECO:0000256" key="1">
    <source>
        <dbReference type="ARBA" id="ARBA00007957"/>
    </source>
</evidence>
<keyword evidence="2" id="KW-0678">Repressor</keyword>
<keyword evidence="4" id="KW-0805">Transcription regulation</keyword>
<evidence type="ECO:0000313" key="9">
    <source>
        <dbReference type="EMBL" id="NBG88923.1"/>
    </source>
</evidence>
<dbReference type="GO" id="GO:0003700">
    <property type="term" value="F:DNA-binding transcription factor activity"/>
    <property type="evidence" value="ECO:0007669"/>
    <property type="project" value="InterPro"/>
</dbReference>
<evidence type="ECO:0000256" key="6">
    <source>
        <dbReference type="ARBA" id="ARBA00023163"/>
    </source>
</evidence>
<evidence type="ECO:0000256" key="3">
    <source>
        <dbReference type="ARBA" id="ARBA00022833"/>
    </source>
</evidence>
<feature type="binding site" evidence="7">
    <location>
        <position position="153"/>
    </location>
    <ligand>
        <name>Zn(2+)</name>
        <dbReference type="ChEBI" id="CHEBI:29105"/>
    </ligand>
</feature>
<feature type="binding site" evidence="7">
    <location>
        <position position="113"/>
    </location>
    <ligand>
        <name>Zn(2+)</name>
        <dbReference type="ChEBI" id="CHEBI:29105"/>
    </ligand>
</feature>
<feature type="binding site" evidence="8">
    <location>
        <position position="104"/>
    </location>
    <ligand>
        <name>Fe cation</name>
        <dbReference type="ChEBI" id="CHEBI:24875"/>
    </ligand>
</feature>
<dbReference type="Gene3D" id="1.10.10.10">
    <property type="entry name" value="Winged helix-like DNA-binding domain superfamily/Winged helix DNA-binding domain"/>
    <property type="match status" value="1"/>
</dbReference>
<dbReference type="GO" id="GO:1900376">
    <property type="term" value="P:regulation of secondary metabolite biosynthetic process"/>
    <property type="evidence" value="ECO:0007669"/>
    <property type="project" value="TreeGrafter"/>
</dbReference>
<evidence type="ECO:0000256" key="5">
    <source>
        <dbReference type="ARBA" id="ARBA00023125"/>
    </source>
</evidence>
<sequence length="159" mass="18688">MGWTEKEKMMLGEEAMQDSIEYKLREQGYKITEQRKIIIEAFVKTKNHLLSAEKVYDWIKDHGQRIDLSTIYRNIEIMLNIGVLKKISLDNHVDQYKLSVTNEHHHHIVCVSCGKSEIFKDCPVLPIEKNLIDKLGFTPIEHKLEILGYCKKCTWKSRD</sequence>
<evidence type="ECO:0000256" key="8">
    <source>
        <dbReference type="PIRSR" id="PIRSR602481-2"/>
    </source>
</evidence>
<dbReference type="Gene3D" id="3.30.1490.190">
    <property type="match status" value="1"/>
</dbReference>
<evidence type="ECO:0000256" key="2">
    <source>
        <dbReference type="ARBA" id="ARBA00022491"/>
    </source>
</evidence>
<dbReference type="CDD" id="cd07153">
    <property type="entry name" value="Fur_like"/>
    <property type="match status" value="1"/>
</dbReference>
<protein>
    <submittedName>
        <fullName evidence="9">Transcriptional repressor</fullName>
    </submittedName>
</protein>
<organism evidence="9 10">
    <name type="scientific">Isachenkonia alkalipeptolytica</name>
    <dbReference type="NCBI Taxonomy" id="2565777"/>
    <lineage>
        <taxon>Bacteria</taxon>
        <taxon>Bacillati</taxon>
        <taxon>Bacillota</taxon>
        <taxon>Clostridia</taxon>
        <taxon>Eubacteriales</taxon>
        <taxon>Clostridiaceae</taxon>
        <taxon>Isachenkonia</taxon>
    </lineage>
</organism>
<evidence type="ECO:0000256" key="4">
    <source>
        <dbReference type="ARBA" id="ARBA00023015"/>
    </source>
</evidence>
<dbReference type="SUPFAM" id="SSF46785">
    <property type="entry name" value="Winged helix' DNA-binding domain"/>
    <property type="match status" value="1"/>
</dbReference>
<comment type="cofactor">
    <cofactor evidence="7">
        <name>Zn(2+)</name>
        <dbReference type="ChEBI" id="CHEBI:29105"/>
    </cofactor>
    <text evidence="7">Binds 1 zinc ion per subunit.</text>
</comment>
<dbReference type="InterPro" id="IPR036390">
    <property type="entry name" value="WH_DNA-bd_sf"/>
</dbReference>
<dbReference type="GO" id="GO:0008270">
    <property type="term" value="F:zinc ion binding"/>
    <property type="evidence" value="ECO:0007669"/>
    <property type="project" value="TreeGrafter"/>
</dbReference>
<reference evidence="9 10" key="1">
    <citation type="submission" date="2019-04" db="EMBL/GenBank/DDBJ databases">
        <title>Isachenkonia alkalipeptolytica gen. nov. sp. nov. a new anaerobic, alkiliphilic organothrophic bacterium capable to reduce synthesized ferrihydrite isolated from a soda lake.</title>
        <authorList>
            <person name="Toshchakov S.V."/>
            <person name="Zavarzina D.G."/>
            <person name="Zhilina T.N."/>
            <person name="Kostrikina N.A."/>
            <person name="Kublanov I.V."/>
        </authorList>
    </citation>
    <scope>NUCLEOTIDE SEQUENCE [LARGE SCALE GENOMIC DNA]</scope>
    <source>
        <strain evidence="9 10">Z-1701</strain>
    </source>
</reference>
<dbReference type="InterPro" id="IPR002481">
    <property type="entry name" value="FUR"/>
</dbReference>
<dbReference type="InterPro" id="IPR043135">
    <property type="entry name" value="Fur_C"/>
</dbReference>
<dbReference type="PANTHER" id="PTHR33202">
    <property type="entry name" value="ZINC UPTAKE REGULATION PROTEIN"/>
    <property type="match status" value="1"/>
</dbReference>
<dbReference type="Proteomes" id="UP000449710">
    <property type="component" value="Unassembled WGS sequence"/>
</dbReference>
<comment type="caution">
    <text evidence="9">The sequence shown here is derived from an EMBL/GenBank/DDBJ whole genome shotgun (WGS) entry which is preliminary data.</text>
</comment>
<dbReference type="AlphaFoldDB" id="A0AA43XL96"/>
<keyword evidence="7" id="KW-0479">Metal-binding</keyword>